<dbReference type="Gene3D" id="3.10.129.10">
    <property type="entry name" value="Hotdog Thioesterase"/>
    <property type="match status" value="1"/>
</dbReference>
<comment type="caution">
    <text evidence="2">The sequence shown here is derived from an EMBL/GenBank/DDBJ whole genome shotgun (WGS) entry which is preliminary data.</text>
</comment>
<evidence type="ECO:0000313" key="3">
    <source>
        <dbReference type="Proteomes" id="UP001055804"/>
    </source>
</evidence>
<sequence>MTGLLPEDIETGVRIRLGETHLTRDLIVGFAAKFDPQPFHLDEEAGRQSLFKGLAASGWQLCALWMGHYVRWREGIIQSYPDPEGVRARLGPSPGQRNIRWMKPALMGDTLTFYATRTAVEDWKKPGWALTTVLSEIVNQRGETACSFEGLGLVRKRQDP</sequence>
<evidence type="ECO:0000313" key="2">
    <source>
        <dbReference type="EMBL" id="MCP1337491.1"/>
    </source>
</evidence>
<dbReference type="Proteomes" id="UP001055804">
    <property type="component" value="Unassembled WGS sequence"/>
</dbReference>
<dbReference type="InterPro" id="IPR029069">
    <property type="entry name" value="HotDog_dom_sf"/>
</dbReference>
<dbReference type="Pfam" id="PF01575">
    <property type="entry name" value="MaoC_dehydratas"/>
    <property type="match status" value="1"/>
</dbReference>
<feature type="domain" description="MaoC-like" evidence="1">
    <location>
        <begin position="19"/>
        <end position="126"/>
    </location>
</feature>
<reference evidence="2" key="1">
    <citation type="submission" date="2022-06" db="EMBL/GenBank/DDBJ databases">
        <title>Isolation and Genomics of Futiania mangrovii gen. nov., sp. nov., a Rare and Metabolically-versatile member in the Class Alphaproteobacteria.</title>
        <authorList>
            <person name="Liu L."/>
            <person name="Huang W.-C."/>
            <person name="Pan J."/>
            <person name="Li J."/>
            <person name="Huang Y."/>
            <person name="Du H."/>
            <person name="Liu Y."/>
            <person name="Li M."/>
        </authorList>
    </citation>
    <scope>NUCLEOTIDE SEQUENCE</scope>
    <source>
        <strain evidence="2">FT118</strain>
    </source>
</reference>
<dbReference type="EMBL" id="JAMZFT010000003">
    <property type="protein sequence ID" value="MCP1337491.1"/>
    <property type="molecule type" value="Genomic_DNA"/>
</dbReference>
<dbReference type="SUPFAM" id="SSF54637">
    <property type="entry name" value="Thioesterase/thiol ester dehydrase-isomerase"/>
    <property type="match status" value="1"/>
</dbReference>
<dbReference type="InterPro" id="IPR002539">
    <property type="entry name" value="MaoC-like_dom"/>
</dbReference>
<name>A0A9J6PI61_9PROT</name>
<dbReference type="RefSeq" id="WP_269333456.1">
    <property type="nucleotide sequence ID" value="NZ_JAMZFT010000003.1"/>
</dbReference>
<proteinExistence type="predicted"/>
<organism evidence="2 3">
    <name type="scientific">Futiania mangrovi</name>
    <dbReference type="NCBI Taxonomy" id="2959716"/>
    <lineage>
        <taxon>Bacteria</taxon>
        <taxon>Pseudomonadati</taxon>
        <taxon>Pseudomonadota</taxon>
        <taxon>Alphaproteobacteria</taxon>
        <taxon>Futianiales</taxon>
        <taxon>Futianiaceae</taxon>
        <taxon>Futiania</taxon>
    </lineage>
</organism>
<dbReference type="AlphaFoldDB" id="A0A9J6PI61"/>
<evidence type="ECO:0000259" key="1">
    <source>
        <dbReference type="Pfam" id="PF01575"/>
    </source>
</evidence>
<keyword evidence="3" id="KW-1185">Reference proteome</keyword>
<protein>
    <submittedName>
        <fullName evidence="2">MaoC family dehydratase N-terminal domain-containing protein</fullName>
    </submittedName>
</protein>
<accession>A0A9J6PI61</accession>
<gene>
    <name evidence="2" type="ORF">NJQ99_13795</name>
</gene>